<sequence>MSALIQILLCEPEDMLSSLCDVEEMNETLVSSSKRLPLSPNNDDRTGDPSSSPFAVSKHELIGK</sequence>
<evidence type="ECO:0000256" key="1">
    <source>
        <dbReference type="SAM" id="MobiDB-lite"/>
    </source>
</evidence>
<keyword evidence="3" id="KW-1185">Reference proteome</keyword>
<organism evidence="2 3">
    <name type="scientific">Thermosporothrix hazakensis</name>
    <dbReference type="NCBI Taxonomy" id="644383"/>
    <lineage>
        <taxon>Bacteria</taxon>
        <taxon>Bacillati</taxon>
        <taxon>Chloroflexota</taxon>
        <taxon>Ktedonobacteria</taxon>
        <taxon>Ktedonobacterales</taxon>
        <taxon>Thermosporotrichaceae</taxon>
        <taxon>Thermosporothrix</taxon>
    </lineage>
</organism>
<dbReference type="Proteomes" id="UP000248806">
    <property type="component" value="Unassembled WGS sequence"/>
</dbReference>
<dbReference type="AlphaFoldDB" id="A0A326U6B0"/>
<comment type="caution">
    <text evidence="2">The sequence shown here is derived from an EMBL/GenBank/DDBJ whole genome shotgun (WGS) entry which is preliminary data.</text>
</comment>
<gene>
    <name evidence="2" type="ORF">EI42_03248</name>
</gene>
<protein>
    <submittedName>
        <fullName evidence="2">Uncharacterized protein</fullName>
    </submittedName>
</protein>
<evidence type="ECO:0000313" key="2">
    <source>
        <dbReference type="EMBL" id="PZW28494.1"/>
    </source>
</evidence>
<dbReference type="EMBL" id="QKUF01000010">
    <property type="protein sequence ID" value="PZW28494.1"/>
    <property type="molecule type" value="Genomic_DNA"/>
</dbReference>
<name>A0A326U6B0_THEHA</name>
<reference evidence="2 3" key="1">
    <citation type="submission" date="2018-06" db="EMBL/GenBank/DDBJ databases">
        <title>Genomic Encyclopedia of Archaeal and Bacterial Type Strains, Phase II (KMG-II): from individual species to whole genera.</title>
        <authorList>
            <person name="Goeker M."/>
        </authorList>
    </citation>
    <scope>NUCLEOTIDE SEQUENCE [LARGE SCALE GENOMIC DNA]</scope>
    <source>
        <strain evidence="2 3">ATCC BAA-1881</strain>
    </source>
</reference>
<feature type="region of interest" description="Disordered" evidence="1">
    <location>
        <begin position="30"/>
        <end position="64"/>
    </location>
</feature>
<evidence type="ECO:0000313" key="3">
    <source>
        <dbReference type="Proteomes" id="UP000248806"/>
    </source>
</evidence>
<accession>A0A326U6B0</accession>
<proteinExistence type="predicted"/>